<dbReference type="InterPro" id="IPR036046">
    <property type="entry name" value="Acylphosphatase-like_dom_sf"/>
</dbReference>
<dbReference type="GO" id="GO:0009882">
    <property type="term" value="F:blue light photoreceptor activity"/>
    <property type="evidence" value="ECO:0007669"/>
    <property type="project" value="InterPro"/>
</dbReference>
<dbReference type="STRING" id="1123062.SAMN02745775_101933"/>
<dbReference type="InterPro" id="IPR007024">
    <property type="entry name" value="BLUF_domain"/>
</dbReference>
<evidence type="ECO:0000313" key="3">
    <source>
        <dbReference type="Proteomes" id="UP000199473"/>
    </source>
</evidence>
<dbReference type="OrthoDB" id="196105at2"/>
<evidence type="ECO:0000313" key="2">
    <source>
        <dbReference type="EMBL" id="SFK26412.1"/>
    </source>
</evidence>
<keyword evidence="3" id="KW-1185">Reference proteome</keyword>
<dbReference type="RefSeq" id="WP_092956108.1">
    <property type="nucleotide sequence ID" value="NZ_FOSQ01000001.1"/>
</dbReference>
<reference evidence="2 3" key="1">
    <citation type="submission" date="2016-10" db="EMBL/GenBank/DDBJ databases">
        <authorList>
            <person name="de Groot N.N."/>
        </authorList>
    </citation>
    <scope>NUCLEOTIDE SEQUENCE [LARGE SCALE GENOMIC DNA]</scope>
    <source>
        <strain evidence="2 3">DSM 19981</strain>
    </source>
</reference>
<feature type="domain" description="BLUF" evidence="1">
    <location>
        <begin position="3"/>
        <end position="93"/>
    </location>
</feature>
<proteinExistence type="predicted"/>
<dbReference type="Proteomes" id="UP000199473">
    <property type="component" value="Unassembled WGS sequence"/>
</dbReference>
<dbReference type="AlphaFoldDB" id="A0A1I3Y3R2"/>
<accession>A0A1I3Y3R2</accession>
<dbReference type="SUPFAM" id="SSF54975">
    <property type="entry name" value="Acylphosphatase/BLUF domain-like"/>
    <property type="match status" value="1"/>
</dbReference>
<evidence type="ECO:0000259" key="1">
    <source>
        <dbReference type="PROSITE" id="PS50925"/>
    </source>
</evidence>
<protein>
    <submittedName>
        <fullName evidence="2">Sensors of blue-light using FAD</fullName>
    </submittedName>
</protein>
<sequence length="138" mass="15565">MRLMQLIYASRPFGFSGDTLDDILMTARRRNRADGITGALICRNDLFMQMLEGPRSKVTATFGRILRDDRHIEVTLLWCGDAPFRSFPDWDMLEDPARSWMWNREEVRAGAPGAASAEEARRAFARIASEPREGAASG</sequence>
<dbReference type="PROSITE" id="PS50925">
    <property type="entry name" value="BLUF"/>
    <property type="match status" value="1"/>
</dbReference>
<dbReference type="Pfam" id="PF04940">
    <property type="entry name" value="BLUF"/>
    <property type="match status" value="1"/>
</dbReference>
<organism evidence="2 3">
    <name type="scientific">Falsiroseomonas stagni DSM 19981</name>
    <dbReference type="NCBI Taxonomy" id="1123062"/>
    <lineage>
        <taxon>Bacteria</taxon>
        <taxon>Pseudomonadati</taxon>
        <taxon>Pseudomonadota</taxon>
        <taxon>Alphaproteobacteria</taxon>
        <taxon>Acetobacterales</taxon>
        <taxon>Roseomonadaceae</taxon>
        <taxon>Falsiroseomonas</taxon>
    </lineage>
</organism>
<dbReference type="GO" id="GO:0071949">
    <property type="term" value="F:FAD binding"/>
    <property type="evidence" value="ECO:0007669"/>
    <property type="project" value="InterPro"/>
</dbReference>
<dbReference type="SMART" id="SM01034">
    <property type="entry name" value="BLUF"/>
    <property type="match status" value="1"/>
</dbReference>
<name>A0A1I3Y3R2_9PROT</name>
<dbReference type="Gene3D" id="3.30.70.100">
    <property type="match status" value="1"/>
</dbReference>
<gene>
    <name evidence="2" type="ORF">SAMN02745775_101933</name>
</gene>
<dbReference type="EMBL" id="FOSQ01000001">
    <property type="protein sequence ID" value="SFK26412.1"/>
    <property type="molecule type" value="Genomic_DNA"/>
</dbReference>